<proteinExistence type="predicted"/>
<keyword evidence="2" id="KW-1003">Cell membrane</keyword>
<keyword evidence="3 7" id="KW-0812">Transmembrane</keyword>
<dbReference type="PANTHER" id="PTHR32309">
    <property type="entry name" value="TYROSINE-PROTEIN KINASE"/>
    <property type="match status" value="1"/>
</dbReference>
<dbReference type="RefSeq" id="WP_266342315.1">
    <property type="nucleotide sequence ID" value="NZ_JAPKNH010000001.1"/>
</dbReference>
<organism evidence="9 10">
    <name type="scientific">Kaistia terrae</name>
    <dbReference type="NCBI Taxonomy" id="537017"/>
    <lineage>
        <taxon>Bacteria</taxon>
        <taxon>Pseudomonadati</taxon>
        <taxon>Pseudomonadota</taxon>
        <taxon>Alphaproteobacteria</taxon>
        <taxon>Hyphomicrobiales</taxon>
        <taxon>Kaistiaceae</taxon>
        <taxon>Kaistia</taxon>
    </lineage>
</organism>
<dbReference type="InterPro" id="IPR050445">
    <property type="entry name" value="Bact_polysacc_biosynth/exp"/>
</dbReference>
<feature type="transmembrane region" description="Helical" evidence="7">
    <location>
        <begin position="29"/>
        <end position="48"/>
    </location>
</feature>
<evidence type="ECO:0000313" key="9">
    <source>
        <dbReference type="EMBL" id="MFC5515432.1"/>
    </source>
</evidence>
<evidence type="ECO:0000256" key="7">
    <source>
        <dbReference type="SAM" id="Phobius"/>
    </source>
</evidence>
<feature type="coiled-coil region" evidence="6">
    <location>
        <begin position="293"/>
        <end position="341"/>
    </location>
</feature>
<comment type="caution">
    <text evidence="9">The sequence shown here is derived from an EMBL/GenBank/DDBJ whole genome shotgun (WGS) entry which is preliminary data.</text>
</comment>
<sequence length="722" mass="77933">MTDSRLGQIDDVELDMRALLGALLRASPWLLLGSILFAGALYIGLNFLTPRYSAETKILIESGESEITRAGTGTEEARALLDSEGIASQVQLIGSRDIATTVVNALDLSQRTEFNKPRFLPSFDQMLVRFGLGRPVAEGSVDERVLQRFSDRLDVFSIDKTRVITVGFTSTDPQLAAQVANGVADEYLALERAARRSTNADATRWLETQIADLRTQVRTAEARVEAFRTEHGLFSGGQNNTSLAQQKLNDLNAELARLVAARSAAEAKAASVRKSLANGATPDIPDVRDSQLIQRLREQQVALRSQVAQLSTTLLSGHPRVRELNAQLADLDAQVRREVTRILQSLEGDAATARDREVDIGKDIASAKAATGRTNQDEVELRALEREATAQRDLLESYLKRFREASSRQNGDYLPVDARIISRAAVPLEPTFPKKLPITAATTIALLLLAIAIILIRELTSGRALRRISDDTPPLAPNVVPVEEATHRQDMAPVSEPLPPASHPLPTEPLATLEPAPARALSAEAQDALNSIVDHIVGAKARRVLLSTAALHSPGRPLAAVALARILSRRGNRVLLIDLHADGADGQAMAAGERLPGLTDLFAGIATFAQVIFRDRRSHAHLIPHGLLEFGPDAAKGKRFVSILDALDQTYDQILFDADSDIAMQLASQAGVVVIVADGSASDPDVARVYEAMKAASPAEVMMLIAEAPLQTEDASIEPAFA</sequence>
<evidence type="ECO:0000256" key="6">
    <source>
        <dbReference type="SAM" id="Coils"/>
    </source>
</evidence>
<evidence type="ECO:0000259" key="8">
    <source>
        <dbReference type="Pfam" id="PF02706"/>
    </source>
</evidence>
<protein>
    <submittedName>
        <fullName evidence="9">GumC family protein</fullName>
    </submittedName>
</protein>
<evidence type="ECO:0000256" key="5">
    <source>
        <dbReference type="ARBA" id="ARBA00023136"/>
    </source>
</evidence>
<keyword evidence="10" id="KW-1185">Reference proteome</keyword>
<name>A0ABW0PVA8_9HYPH</name>
<dbReference type="SUPFAM" id="SSF52540">
    <property type="entry name" value="P-loop containing nucleoside triphosphate hydrolases"/>
    <property type="match status" value="1"/>
</dbReference>
<evidence type="ECO:0000256" key="2">
    <source>
        <dbReference type="ARBA" id="ARBA00022475"/>
    </source>
</evidence>
<evidence type="ECO:0000313" key="10">
    <source>
        <dbReference type="Proteomes" id="UP001596150"/>
    </source>
</evidence>
<accession>A0ABW0PVA8</accession>
<keyword evidence="6" id="KW-0175">Coiled coil</keyword>
<feature type="coiled-coil region" evidence="6">
    <location>
        <begin position="210"/>
        <end position="268"/>
    </location>
</feature>
<keyword evidence="5 7" id="KW-0472">Membrane</keyword>
<dbReference type="EMBL" id="JBHSML010000003">
    <property type="protein sequence ID" value="MFC5515432.1"/>
    <property type="molecule type" value="Genomic_DNA"/>
</dbReference>
<keyword evidence="4 7" id="KW-1133">Transmembrane helix</keyword>
<dbReference type="Proteomes" id="UP001596150">
    <property type="component" value="Unassembled WGS sequence"/>
</dbReference>
<dbReference type="InterPro" id="IPR027417">
    <property type="entry name" value="P-loop_NTPase"/>
</dbReference>
<comment type="subcellular location">
    <subcellularLocation>
        <location evidence="1">Cell membrane</location>
        <topology evidence="1">Multi-pass membrane protein</topology>
    </subcellularLocation>
</comment>
<evidence type="ECO:0000256" key="3">
    <source>
        <dbReference type="ARBA" id="ARBA00022692"/>
    </source>
</evidence>
<evidence type="ECO:0000256" key="4">
    <source>
        <dbReference type="ARBA" id="ARBA00022989"/>
    </source>
</evidence>
<dbReference type="InterPro" id="IPR003856">
    <property type="entry name" value="LPS_length_determ_N"/>
</dbReference>
<gene>
    <name evidence="9" type="ORF">ACFPP9_06590</name>
</gene>
<feature type="transmembrane region" description="Helical" evidence="7">
    <location>
        <begin position="436"/>
        <end position="456"/>
    </location>
</feature>
<dbReference type="Gene3D" id="3.40.50.300">
    <property type="entry name" value="P-loop containing nucleotide triphosphate hydrolases"/>
    <property type="match status" value="1"/>
</dbReference>
<dbReference type="Pfam" id="PF02706">
    <property type="entry name" value="Wzz"/>
    <property type="match status" value="1"/>
</dbReference>
<dbReference type="PANTHER" id="PTHR32309:SF13">
    <property type="entry name" value="FERRIC ENTEROBACTIN TRANSPORT PROTEIN FEPE"/>
    <property type="match status" value="1"/>
</dbReference>
<evidence type="ECO:0000256" key="1">
    <source>
        <dbReference type="ARBA" id="ARBA00004651"/>
    </source>
</evidence>
<reference evidence="10" key="1">
    <citation type="journal article" date="2019" name="Int. J. Syst. Evol. Microbiol.">
        <title>The Global Catalogue of Microorganisms (GCM) 10K type strain sequencing project: providing services to taxonomists for standard genome sequencing and annotation.</title>
        <authorList>
            <consortium name="The Broad Institute Genomics Platform"/>
            <consortium name="The Broad Institute Genome Sequencing Center for Infectious Disease"/>
            <person name="Wu L."/>
            <person name="Ma J."/>
        </authorList>
    </citation>
    <scope>NUCLEOTIDE SEQUENCE [LARGE SCALE GENOMIC DNA]</scope>
    <source>
        <strain evidence="10">KACC 12633</strain>
    </source>
</reference>
<feature type="domain" description="Polysaccharide chain length determinant N-terminal" evidence="8">
    <location>
        <begin position="13"/>
        <end position="105"/>
    </location>
</feature>